<sequence length="99" mass="11272">MSEVFDYTRRSGAVDIHPLIQRMTTSKFIEDLPRGQMVLELVNLIHDQIETELNELGIVLIENVVAQAKNTPLFKIFERYGQTQQNDDPGTSSTDHQGQ</sequence>
<evidence type="ECO:0000313" key="3">
    <source>
        <dbReference type="Proteomes" id="UP000031668"/>
    </source>
</evidence>
<dbReference type="Proteomes" id="UP000031668">
    <property type="component" value="Unassembled WGS sequence"/>
</dbReference>
<dbReference type="AlphaFoldDB" id="A0A0C2J995"/>
<feature type="compositionally biased region" description="Polar residues" evidence="1">
    <location>
        <begin position="81"/>
        <end position="99"/>
    </location>
</feature>
<name>A0A0C2J995_THEKT</name>
<dbReference type="EMBL" id="JWZT01003745">
    <property type="protein sequence ID" value="KII65643.1"/>
    <property type="molecule type" value="Genomic_DNA"/>
</dbReference>
<gene>
    <name evidence="2" type="ORF">RF11_14272</name>
</gene>
<accession>A0A0C2J995</accession>
<comment type="caution">
    <text evidence="2">The sequence shown here is derived from an EMBL/GenBank/DDBJ whole genome shotgun (WGS) entry which is preliminary data.</text>
</comment>
<keyword evidence="3" id="KW-1185">Reference proteome</keyword>
<evidence type="ECO:0000256" key="1">
    <source>
        <dbReference type="SAM" id="MobiDB-lite"/>
    </source>
</evidence>
<protein>
    <submittedName>
        <fullName evidence="2">Uncharacterized protein</fullName>
    </submittedName>
</protein>
<feature type="region of interest" description="Disordered" evidence="1">
    <location>
        <begin position="80"/>
        <end position="99"/>
    </location>
</feature>
<reference evidence="2 3" key="1">
    <citation type="journal article" date="2014" name="Genome Biol. Evol.">
        <title>The genome of the myxosporean Thelohanellus kitauei shows adaptations to nutrient acquisition within its fish host.</title>
        <authorList>
            <person name="Yang Y."/>
            <person name="Xiong J."/>
            <person name="Zhou Z."/>
            <person name="Huo F."/>
            <person name="Miao W."/>
            <person name="Ran C."/>
            <person name="Liu Y."/>
            <person name="Zhang J."/>
            <person name="Feng J."/>
            <person name="Wang M."/>
            <person name="Wang M."/>
            <person name="Wang L."/>
            <person name="Yao B."/>
        </authorList>
    </citation>
    <scope>NUCLEOTIDE SEQUENCE [LARGE SCALE GENOMIC DNA]</scope>
    <source>
        <strain evidence="2">Wuqing</strain>
    </source>
</reference>
<proteinExistence type="predicted"/>
<organism evidence="2 3">
    <name type="scientific">Thelohanellus kitauei</name>
    <name type="common">Myxosporean</name>
    <dbReference type="NCBI Taxonomy" id="669202"/>
    <lineage>
        <taxon>Eukaryota</taxon>
        <taxon>Metazoa</taxon>
        <taxon>Cnidaria</taxon>
        <taxon>Myxozoa</taxon>
        <taxon>Myxosporea</taxon>
        <taxon>Bivalvulida</taxon>
        <taxon>Platysporina</taxon>
        <taxon>Myxobolidae</taxon>
        <taxon>Thelohanellus</taxon>
    </lineage>
</organism>
<evidence type="ECO:0000313" key="2">
    <source>
        <dbReference type="EMBL" id="KII65643.1"/>
    </source>
</evidence>